<dbReference type="PANTHER" id="PTHR47122:SF15">
    <property type="entry name" value="MYB-LIKE DOMAIN-CONTAINING PROTEIN"/>
    <property type="match status" value="1"/>
</dbReference>
<reference evidence="4" key="2">
    <citation type="submission" date="2018-10" db="UniProtKB">
        <authorList>
            <consortium name="EnsemblPlants"/>
        </authorList>
    </citation>
    <scope>IDENTIFICATION</scope>
</reference>
<dbReference type="SMR" id="A0A3B6RNH6"/>
<dbReference type="Gramene" id="TraesCS7A03G0968700.1">
    <property type="protein sequence ID" value="TraesCS7A03G0968700.1.CDS"/>
    <property type="gene ID" value="TraesCS7A03G0968700"/>
</dbReference>
<protein>
    <submittedName>
        <fullName evidence="4">Uncharacterized protein</fullName>
    </submittedName>
</protein>
<organism evidence="4">
    <name type="scientific">Triticum aestivum</name>
    <name type="common">Wheat</name>
    <dbReference type="NCBI Taxonomy" id="4565"/>
    <lineage>
        <taxon>Eukaryota</taxon>
        <taxon>Viridiplantae</taxon>
        <taxon>Streptophyta</taxon>
        <taxon>Embryophyta</taxon>
        <taxon>Tracheophyta</taxon>
        <taxon>Spermatophyta</taxon>
        <taxon>Magnoliopsida</taxon>
        <taxon>Liliopsida</taxon>
        <taxon>Poales</taxon>
        <taxon>Poaceae</taxon>
        <taxon>BOP clade</taxon>
        <taxon>Pooideae</taxon>
        <taxon>Triticodae</taxon>
        <taxon>Triticeae</taxon>
        <taxon>Triticinae</taxon>
        <taxon>Triticum</taxon>
    </lineage>
</organism>
<evidence type="ECO:0000259" key="2">
    <source>
        <dbReference type="PROSITE" id="PS50090"/>
    </source>
</evidence>
<gene>
    <name evidence="4" type="primary">LOC123152612</name>
</gene>
<dbReference type="OrthoDB" id="665153at2759"/>
<dbReference type="PROSITE" id="PS51294">
    <property type="entry name" value="HTH_MYB"/>
    <property type="match status" value="1"/>
</dbReference>
<evidence type="ECO:0000259" key="3">
    <source>
        <dbReference type="PROSITE" id="PS51294"/>
    </source>
</evidence>
<dbReference type="AlphaFoldDB" id="A0A3B6RNH6"/>
<dbReference type="PANTHER" id="PTHR47122">
    <property type="entry name" value="MYB-LIKE DNA-BINDING DOMAIN CONTAINING PROTEIN, EXPRESSED"/>
    <property type="match status" value="1"/>
</dbReference>
<dbReference type="InterPro" id="IPR017930">
    <property type="entry name" value="Myb_dom"/>
</dbReference>
<dbReference type="GO" id="GO:0003677">
    <property type="term" value="F:DNA binding"/>
    <property type="evidence" value="ECO:0007669"/>
    <property type="project" value="UniProtKB-KW"/>
</dbReference>
<dbReference type="Gene3D" id="1.10.246.220">
    <property type="match status" value="1"/>
</dbReference>
<dbReference type="RefSeq" id="XP_044428049.1">
    <property type="nucleotide sequence ID" value="XM_044572114.1"/>
</dbReference>
<dbReference type="Gramene" id="TraesRN7A0100955400.1">
    <property type="protein sequence ID" value="TraesRN7A0100955400.1"/>
    <property type="gene ID" value="TraesRN7A0100955400"/>
</dbReference>
<evidence type="ECO:0000256" key="1">
    <source>
        <dbReference type="ARBA" id="ARBA00023125"/>
    </source>
</evidence>
<dbReference type="EnsemblPlants" id="TraesCS7A02G399700.2">
    <property type="protein sequence ID" value="TraesCS7A02G399700.2"/>
    <property type="gene ID" value="TraesCS7A02G399700"/>
</dbReference>
<reference evidence="4" key="1">
    <citation type="submission" date="2018-08" db="EMBL/GenBank/DDBJ databases">
        <authorList>
            <person name="Rossello M."/>
        </authorList>
    </citation>
    <scope>NUCLEOTIDE SEQUENCE [LARGE SCALE GENOMIC DNA]</scope>
    <source>
        <strain evidence="4">cv. Chinese Spring</strain>
    </source>
</reference>
<dbReference type="GeneID" id="123152612"/>
<dbReference type="Proteomes" id="UP000019116">
    <property type="component" value="Chromosome 7A"/>
</dbReference>
<dbReference type="Pfam" id="PF00249">
    <property type="entry name" value="Myb_DNA-binding"/>
    <property type="match status" value="1"/>
</dbReference>
<dbReference type="KEGG" id="taes:123152612"/>
<dbReference type="PROSITE" id="PS50090">
    <property type="entry name" value="MYB_LIKE"/>
    <property type="match status" value="1"/>
</dbReference>
<dbReference type="InterPro" id="IPR001005">
    <property type="entry name" value="SANT/Myb"/>
</dbReference>
<dbReference type="InterPro" id="IPR009057">
    <property type="entry name" value="Homeodomain-like_sf"/>
</dbReference>
<evidence type="ECO:0000313" key="5">
    <source>
        <dbReference type="Proteomes" id="UP000019116"/>
    </source>
</evidence>
<accession>A0A3B6RNH6</accession>
<dbReference type="Gramene" id="TraesLDM7A03G03976220.1">
    <property type="protein sequence ID" value="TraesLDM7A03G03976220.1"/>
    <property type="gene ID" value="TraesLDM7A03G03976220"/>
</dbReference>
<dbReference type="Gramene" id="TraesCS7A02G399700.2">
    <property type="protein sequence ID" value="TraesCS7A02G399700.2"/>
    <property type="gene ID" value="TraesCS7A02G399700"/>
</dbReference>
<sequence length="214" mass="24708">MNAMEPAEEVEIWAPILADPLDWPPSSVTVLLPSQVEEYFSSMYGVDDMEIKQFAQEPEGEQWRQQYLGDLIVKENWRRGPRGPRRRRVFPSGSGGMNFHRRKNNEHWTHEEVKKLVKGVKTYGAGKWTMVKSHYFSSSVRDPTHLKDKWRNLLRACGVMCASKRKEKAQKTMFLPLDTNLIEQIQGLAIDSAFASKMKKCHGKGTIRLEMITK</sequence>
<dbReference type="Gramene" id="TraesNOR7A03G04016410.1">
    <property type="protein sequence ID" value="TraesNOR7A03G04016410.1"/>
    <property type="gene ID" value="TraesNOR7A03G04016410"/>
</dbReference>
<dbReference type="SUPFAM" id="SSF46689">
    <property type="entry name" value="Homeodomain-like"/>
    <property type="match status" value="1"/>
</dbReference>
<keyword evidence="5" id="KW-1185">Reference proteome</keyword>
<dbReference type="STRING" id="4565.A0A3B6RNH6"/>
<proteinExistence type="predicted"/>
<keyword evidence="1" id="KW-0238">DNA-binding</keyword>
<feature type="domain" description="Myb-like" evidence="2">
    <location>
        <begin position="100"/>
        <end position="154"/>
    </location>
</feature>
<dbReference type="Gramene" id="TraesJAG7A03G03954750.1">
    <property type="protein sequence ID" value="TraesJAG7A03G03954750.1"/>
    <property type="gene ID" value="TraesJAG7A03G03954750"/>
</dbReference>
<dbReference type="CDD" id="cd11660">
    <property type="entry name" value="SANT_TRF"/>
    <property type="match status" value="1"/>
</dbReference>
<dbReference type="Gramene" id="TraesLAC7A03G03926740.1">
    <property type="protein sequence ID" value="TraesLAC7A03G03926740.1"/>
    <property type="gene ID" value="TraesLAC7A03G03926740"/>
</dbReference>
<dbReference type="Gramene" id="TraesSYM7A03G03926750.1">
    <property type="protein sequence ID" value="TraesSYM7A03G03926750.1"/>
    <property type="gene ID" value="TraesSYM7A03G03926750"/>
</dbReference>
<dbReference type="SMART" id="SM00717">
    <property type="entry name" value="SANT"/>
    <property type="match status" value="1"/>
</dbReference>
<evidence type="ECO:0000313" key="4">
    <source>
        <dbReference type="EnsemblPlants" id="TraesCS7A02G399700.2"/>
    </source>
</evidence>
<feature type="domain" description="HTH myb-type" evidence="3">
    <location>
        <begin position="100"/>
        <end position="158"/>
    </location>
</feature>
<name>A0A3B6RNH6_WHEAT</name>